<evidence type="ECO:0000313" key="8">
    <source>
        <dbReference type="EMBL" id="PAA53078.1"/>
    </source>
</evidence>
<reference evidence="8 9" key="1">
    <citation type="submission" date="2017-06" db="EMBL/GenBank/DDBJ databases">
        <title>A platform for efficient transgenesis in Macrostomum lignano, a flatworm model organism for stem cell research.</title>
        <authorList>
            <person name="Berezikov E."/>
        </authorList>
    </citation>
    <scope>NUCLEOTIDE SEQUENCE [LARGE SCALE GENOMIC DNA]</scope>
    <source>
        <strain evidence="8">DV1</strain>
        <tissue evidence="8">Whole organism</tissue>
    </source>
</reference>
<dbReference type="InterPro" id="IPR013087">
    <property type="entry name" value="Znf_C2H2_type"/>
</dbReference>
<evidence type="ECO:0000256" key="6">
    <source>
        <dbReference type="SAM" id="MobiDB-lite"/>
    </source>
</evidence>
<dbReference type="Pfam" id="PF00096">
    <property type="entry name" value="zf-C2H2"/>
    <property type="match status" value="1"/>
</dbReference>
<feature type="domain" description="C2H2-type" evidence="7">
    <location>
        <begin position="537"/>
        <end position="565"/>
    </location>
</feature>
<organism evidence="8 9">
    <name type="scientific">Macrostomum lignano</name>
    <dbReference type="NCBI Taxonomy" id="282301"/>
    <lineage>
        <taxon>Eukaryota</taxon>
        <taxon>Metazoa</taxon>
        <taxon>Spiralia</taxon>
        <taxon>Lophotrochozoa</taxon>
        <taxon>Platyhelminthes</taxon>
        <taxon>Rhabditophora</taxon>
        <taxon>Macrostomorpha</taxon>
        <taxon>Macrostomida</taxon>
        <taxon>Macrostomidae</taxon>
        <taxon>Macrostomum</taxon>
    </lineage>
</organism>
<evidence type="ECO:0000259" key="7">
    <source>
        <dbReference type="PROSITE" id="PS50157"/>
    </source>
</evidence>
<feature type="region of interest" description="Disordered" evidence="6">
    <location>
        <begin position="403"/>
        <end position="445"/>
    </location>
</feature>
<dbReference type="OrthoDB" id="654211at2759"/>
<evidence type="ECO:0000256" key="5">
    <source>
        <dbReference type="PROSITE-ProRule" id="PRU00042"/>
    </source>
</evidence>
<proteinExistence type="predicted"/>
<dbReference type="GO" id="GO:0000981">
    <property type="term" value="F:DNA-binding transcription factor activity, RNA polymerase II-specific"/>
    <property type="evidence" value="ECO:0007669"/>
    <property type="project" value="TreeGrafter"/>
</dbReference>
<feature type="domain" description="C2H2-type" evidence="7">
    <location>
        <begin position="343"/>
        <end position="365"/>
    </location>
</feature>
<feature type="region of interest" description="Disordered" evidence="6">
    <location>
        <begin position="249"/>
        <end position="270"/>
    </location>
</feature>
<dbReference type="Gene3D" id="3.30.160.60">
    <property type="entry name" value="Classic Zinc Finger"/>
    <property type="match status" value="4"/>
</dbReference>
<evidence type="ECO:0000256" key="2">
    <source>
        <dbReference type="ARBA" id="ARBA00022737"/>
    </source>
</evidence>
<feature type="compositionally biased region" description="Acidic residues" evidence="6">
    <location>
        <begin position="630"/>
        <end position="654"/>
    </location>
</feature>
<dbReference type="InterPro" id="IPR036236">
    <property type="entry name" value="Znf_C2H2_sf"/>
</dbReference>
<dbReference type="AlphaFoldDB" id="A0A267DUY1"/>
<keyword evidence="2" id="KW-0677">Repeat</keyword>
<dbReference type="SMART" id="SM00355">
    <property type="entry name" value="ZnF_C2H2"/>
    <property type="match status" value="6"/>
</dbReference>
<dbReference type="PROSITE" id="PS50157">
    <property type="entry name" value="ZINC_FINGER_C2H2_2"/>
    <property type="match status" value="4"/>
</dbReference>
<dbReference type="EMBL" id="NIVC01003140">
    <property type="protein sequence ID" value="PAA53078.1"/>
    <property type="molecule type" value="Genomic_DNA"/>
</dbReference>
<dbReference type="GO" id="GO:0000977">
    <property type="term" value="F:RNA polymerase II transcription regulatory region sequence-specific DNA binding"/>
    <property type="evidence" value="ECO:0007669"/>
    <property type="project" value="TreeGrafter"/>
</dbReference>
<dbReference type="PANTHER" id="PTHR24409">
    <property type="entry name" value="ZINC FINGER PROTEIN 142"/>
    <property type="match status" value="1"/>
</dbReference>
<feature type="region of interest" description="Disordered" evidence="6">
    <location>
        <begin position="620"/>
        <end position="654"/>
    </location>
</feature>
<feature type="domain" description="C2H2-type" evidence="7">
    <location>
        <begin position="227"/>
        <end position="254"/>
    </location>
</feature>
<feature type="compositionally biased region" description="Low complexity" evidence="6">
    <location>
        <begin position="163"/>
        <end position="188"/>
    </location>
</feature>
<feature type="region of interest" description="Disordered" evidence="6">
    <location>
        <begin position="63"/>
        <end position="96"/>
    </location>
</feature>
<gene>
    <name evidence="8" type="ORF">BOX15_Mlig008468g1</name>
</gene>
<accession>A0A267DUY1</accession>
<name>A0A267DUY1_9PLAT</name>
<evidence type="ECO:0000256" key="1">
    <source>
        <dbReference type="ARBA" id="ARBA00022723"/>
    </source>
</evidence>
<dbReference type="GO" id="GO:0008270">
    <property type="term" value="F:zinc ion binding"/>
    <property type="evidence" value="ECO:0007669"/>
    <property type="project" value="UniProtKB-KW"/>
</dbReference>
<keyword evidence="4" id="KW-0862">Zinc</keyword>
<protein>
    <recommendedName>
        <fullName evidence="7">C2H2-type domain-containing protein</fullName>
    </recommendedName>
</protein>
<evidence type="ECO:0000256" key="3">
    <source>
        <dbReference type="ARBA" id="ARBA00022771"/>
    </source>
</evidence>
<keyword evidence="1" id="KW-0479">Metal-binding</keyword>
<evidence type="ECO:0000256" key="4">
    <source>
        <dbReference type="ARBA" id="ARBA00022833"/>
    </source>
</evidence>
<evidence type="ECO:0000313" key="9">
    <source>
        <dbReference type="Proteomes" id="UP000215902"/>
    </source>
</evidence>
<comment type="caution">
    <text evidence="8">The sequence shown here is derived from an EMBL/GenBank/DDBJ whole genome shotgun (WGS) entry which is preliminary data.</text>
</comment>
<dbReference type="GO" id="GO:0005634">
    <property type="term" value="C:nucleus"/>
    <property type="evidence" value="ECO:0007669"/>
    <property type="project" value="TreeGrafter"/>
</dbReference>
<feature type="domain" description="C2H2-type" evidence="7">
    <location>
        <begin position="198"/>
        <end position="226"/>
    </location>
</feature>
<dbReference type="PROSITE" id="PS00028">
    <property type="entry name" value="ZINC_FINGER_C2H2_1"/>
    <property type="match status" value="4"/>
</dbReference>
<dbReference type="STRING" id="282301.A0A267DUY1"/>
<dbReference type="PANTHER" id="PTHR24409:SF295">
    <property type="entry name" value="AZ2-RELATED"/>
    <property type="match status" value="1"/>
</dbReference>
<feature type="non-terminal residue" evidence="8">
    <location>
        <position position="1"/>
    </location>
</feature>
<feature type="compositionally biased region" description="Low complexity" evidence="6">
    <location>
        <begin position="403"/>
        <end position="415"/>
    </location>
</feature>
<keyword evidence="3 5" id="KW-0863">Zinc-finger</keyword>
<dbReference type="Proteomes" id="UP000215902">
    <property type="component" value="Unassembled WGS sequence"/>
</dbReference>
<feature type="region of interest" description="Disordered" evidence="6">
    <location>
        <begin position="163"/>
        <end position="190"/>
    </location>
</feature>
<keyword evidence="9" id="KW-1185">Reference proteome</keyword>
<sequence length="686" mass="74116">CCQEKATMDNVVSIPVSLFTYSRFIESKQQLNMPDSTNDEFMLMLLDHITSCDIHMNGSAQSHSGAASMASGTGAGAASDAKQPDDAPASEAASTAAQQTGAIALVSPFSGSSAVAPPPAKQNEGADAGSNLTCQMCGYTCAEEKDFNLHIANHISQLSSIMAAQTPQQPQLDQQAAARPPAQQSAQPVSASMVERKYQCNICGARFKQQRILEQHIDGMHSTTGKYACDSCGQTFKWPGKFYSHKRVCNGQQQQQPPPPPPPLAVSTGSVVNGLPPLHRCQKCDTLFVSLASLGQHACAGSAVPPQQQQQQLNLHPHRQQQQQQSIVLVPPRDAADATLKQHPCPECSKRFRTKTLLDQHMHLHRPPAYQCRYCSRKFRWPPVFYQHQRQCKLNPSVVAASAAGGNGNSRSHGNNSRRKSYTPVKAPEPAAPMRPPVSLSAAAVTPESESAGLSLLRDASSDNSTGGVVSNAANYRCACTAVFASVKAYLNHCDSCPEHSGRGQQQLEQQQQQAQVGSIVDAASLSQLAPSVAGGYTCPQCNNTYSSRLSLKQHIEGMHSIEARYECDGCRKRFRWGASYYCHKKTCSAYKAMQGAGGADSQHLPLHQLQPPPLQFSLVQQSAAAPADAELDNGEDDDEEEEEEDYDDEAAVVEDADMAIDLTESAERRQRHQVEFDGSSAELQA</sequence>
<dbReference type="SUPFAM" id="SSF57667">
    <property type="entry name" value="beta-beta-alpha zinc fingers"/>
    <property type="match status" value="3"/>
</dbReference>